<keyword evidence="3" id="KW-1185">Reference proteome</keyword>
<dbReference type="OrthoDB" id="6173967at2"/>
<evidence type="ECO:0000313" key="2">
    <source>
        <dbReference type="EMBL" id="GAV20629.1"/>
    </source>
</evidence>
<evidence type="ECO:0008006" key="4">
    <source>
        <dbReference type="Google" id="ProtNLM"/>
    </source>
</evidence>
<reference evidence="2 3" key="1">
    <citation type="journal article" date="2017" name="Arch. Microbiol.">
        <title>Mariprofundus micogutta sp. nov., a novel iron-oxidizing zetaproteobacterium isolated from a deep-sea hydrothermal field at the Bayonnaise knoll of the Izu-Ogasawara arc, and a description of Mariprofundales ord. nov. and Zetaproteobacteria classis nov.</title>
        <authorList>
            <person name="Makita H."/>
            <person name="Tanaka E."/>
            <person name="Mitsunobu S."/>
            <person name="Miyazaki M."/>
            <person name="Nunoura T."/>
            <person name="Uematsu K."/>
            <person name="Takaki Y."/>
            <person name="Nishi S."/>
            <person name="Shimamura S."/>
            <person name="Takai K."/>
        </authorList>
    </citation>
    <scope>NUCLEOTIDE SEQUENCE [LARGE SCALE GENOMIC DNA]</scope>
    <source>
        <strain evidence="2 3">ET2</strain>
    </source>
</reference>
<evidence type="ECO:0000256" key="1">
    <source>
        <dbReference type="SAM" id="Phobius"/>
    </source>
</evidence>
<dbReference type="Proteomes" id="UP000231632">
    <property type="component" value="Unassembled WGS sequence"/>
</dbReference>
<keyword evidence="1" id="KW-0812">Transmembrane</keyword>
<dbReference type="AlphaFoldDB" id="A0A1L8CP70"/>
<sequence length="156" mass="17529">MFKNLISIGLIIIGGITVVLFISTHLAMAADSERHKRVNGMDVYLGVIPSQLISRNHSNMHAPRALGYHEYHVIVALFDSKTGSRITDATVRVNLPASALTETSEVLEIMQTNGVISYGNFFRMTVPGKYRIKVMIERPEMNGTDTVYFIYQRPRD</sequence>
<name>A0A1L8CP70_9PROT</name>
<organism evidence="2 3">
    <name type="scientific">Mariprofundus micogutta</name>
    <dbReference type="NCBI Taxonomy" id="1921010"/>
    <lineage>
        <taxon>Bacteria</taxon>
        <taxon>Pseudomonadati</taxon>
        <taxon>Pseudomonadota</taxon>
        <taxon>Candidatius Mariprofundia</taxon>
        <taxon>Mariprofundales</taxon>
        <taxon>Mariprofundaceae</taxon>
        <taxon>Mariprofundus</taxon>
    </lineage>
</organism>
<gene>
    <name evidence="2" type="ORF">MMIC_P1601</name>
</gene>
<dbReference type="EMBL" id="BDFD01000013">
    <property type="protein sequence ID" value="GAV20629.1"/>
    <property type="molecule type" value="Genomic_DNA"/>
</dbReference>
<keyword evidence="1" id="KW-0472">Membrane</keyword>
<comment type="caution">
    <text evidence="2">The sequence shown here is derived from an EMBL/GenBank/DDBJ whole genome shotgun (WGS) entry which is preliminary data.</text>
</comment>
<evidence type="ECO:0000313" key="3">
    <source>
        <dbReference type="Proteomes" id="UP000231632"/>
    </source>
</evidence>
<proteinExistence type="predicted"/>
<dbReference type="RefSeq" id="WP_072659944.1">
    <property type="nucleotide sequence ID" value="NZ_BDFD01000013.1"/>
</dbReference>
<protein>
    <recommendedName>
        <fullName evidence="4">YtkA-like domain-containing protein</fullName>
    </recommendedName>
</protein>
<dbReference type="STRING" id="1921010.MMIC_P1601"/>
<feature type="transmembrane region" description="Helical" evidence="1">
    <location>
        <begin position="6"/>
        <end position="27"/>
    </location>
</feature>
<keyword evidence="1" id="KW-1133">Transmembrane helix</keyword>
<accession>A0A1L8CP70</accession>